<keyword evidence="2" id="KW-0012">Acyltransferase</keyword>
<evidence type="ECO:0000256" key="1">
    <source>
        <dbReference type="ARBA" id="ARBA00022679"/>
    </source>
</evidence>
<protein>
    <submittedName>
        <fullName evidence="5">Ribosomal-protein-serine acetyltransferase</fullName>
    </submittedName>
</protein>
<dbReference type="AlphaFoldDB" id="A0A285CJ96"/>
<dbReference type="PROSITE" id="PS51186">
    <property type="entry name" value="GNAT"/>
    <property type="match status" value="1"/>
</dbReference>
<dbReference type="InterPro" id="IPR000182">
    <property type="entry name" value="GNAT_dom"/>
</dbReference>
<keyword evidence="6" id="KW-1185">Reference proteome</keyword>
<dbReference type="GO" id="GO:0016747">
    <property type="term" value="F:acyltransferase activity, transferring groups other than amino-acyl groups"/>
    <property type="evidence" value="ECO:0007669"/>
    <property type="project" value="InterPro"/>
</dbReference>
<evidence type="ECO:0000259" key="4">
    <source>
        <dbReference type="PROSITE" id="PS51186"/>
    </source>
</evidence>
<evidence type="ECO:0000313" key="6">
    <source>
        <dbReference type="Proteomes" id="UP000219546"/>
    </source>
</evidence>
<proteinExistence type="inferred from homology"/>
<feature type="domain" description="N-acetyltransferase" evidence="4">
    <location>
        <begin position="28"/>
        <end position="175"/>
    </location>
</feature>
<evidence type="ECO:0000256" key="2">
    <source>
        <dbReference type="ARBA" id="ARBA00023315"/>
    </source>
</evidence>
<reference evidence="5 6" key="1">
    <citation type="submission" date="2017-08" db="EMBL/GenBank/DDBJ databases">
        <authorList>
            <person name="de Groot N.N."/>
        </authorList>
    </citation>
    <scope>NUCLEOTIDE SEQUENCE [LARGE SCALE GENOMIC DNA]</scope>
    <source>
        <strain evidence="5 6">JC228</strain>
    </source>
</reference>
<dbReference type="Pfam" id="PF13302">
    <property type="entry name" value="Acetyltransf_3"/>
    <property type="match status" value="1"/>
</dbReference>
<sequence length="181" mass="21122">MIIIFYIDVDENLKLKLLLKQDSIKFFELIKKNDQHLVTFMPRIKENNSVEDSEKVIDLFLNQLLQNNGFRTGIFYKDILIGIIGPKYIDWQNRKTEIMYWVDKEYLGRGIATKCTLKVLDIVFNYYGLNKAMLKISVENKASIKIAEKCGFVLEGISKEDELLDDGYTDVLNYSIFNKKA</sequence>
<dbReference type="Gene3D" id="3.40.630.30">
    <property type="match status" value="1"/>
</dbReference>
<dbReference type="PANTHER" id="PTHR43792">
    <property type="entry name" value="GNAT FAMILY, PUTATIVE (AFU_ORTHOLOGUE AFUA_3G00765)-RELATED-RELATED"/>
    <property type="match status" value="1"/>
</dbReference>
<dbReference type="Proteomes" id="UP000219546">
    <property type="component" value="Unassembled WGS sequence"/>
</dbReference>
<accession>A0A285CJ96</accession>
<keyword evidence="1 5" id="KW-0808">Transferase</keyword>
<name>A0A285CJ96_9BACI</name>
<dbReference type="SUPFAM" id="SSF55729">
    <property type="entry name" value="Acyl-CoA N-acyltransferases (Nat)"/>
    <property type="match status" value="1"/>
</dbReference>
<dbReference type="InterPro" id="IPR016181">
    <property type="entry name" value="Acyl_CoA_acyltransferase"/>
</dbReference>
<gene>
    <name evidence="5" type="ORF">SAMN05877753_101403</name>
</gene>
<comment type="similarity">
    <text evidence="3">Belongs to the acetyltransferase family. RimJ subfamily.</text>
</comment>
<evidence type="ECO:0000256" key="3">
    <source>
        <dbReference type="ARBA" id="ARBA00038502"/>
    </source>
</evidence>
<evidence type="ECO:0000313" key="5">
    <source>
        <dbReference type="EMBL" id="SNX67088.1"/>
    </source>
</evidence>
<dbReference type="EMBL" id="OAOP01000001">
    <property type="protein sequence ID" value="SNX67088.1"/>
    <property type="molecule type" value="Genomic_DNA"/>
</dbReference>
<dbReference type="RefSeq" id="WP_097156914.1">
    <property type="nucleotide sequence ID" value="NZ_JBEPMQ010000003.1"/>
</dbReference>
<organism evidence="5 6">
    <name type="scientific">Bacillus oleivorans</name>
    <dbReference type="NCBI Taxonomy" id="1448271"/>
    <lineage>
        <taxon>Bacteria</taxon>
        <taxon>Bacillati</taxon>
        <taxon>Bacillota</taxon>
        <taxon>Bacilli</taxon>
        <taxon>Bacillales</taxon>
        <taxon>Bacillaceae</taxon>
        <taxon>Bacillus</taxon>
    </lineage>
</organism>
<dbReference type="InterPro" id="IPR051531">
    <property type="entry name" value="N-acetyltransferase"/>
</dbReference>
<dbReference type="PANTHER" id="PTHR43792:SF8">
    <property type="entry name" value="[RIBOSOMAL PROTEIN US5]-ALANINE N-ACETYLTRANSFERASE"/>
    <property type="match status" value="1"/>
</dbReference>
<dbReference type="OrthoDB" id="9784707at2"/>